<evidence type="ECO:0000313" key="2">
    <source>
        <dbReference type="Proteomes" id="UP001566132"/>
    </source>
</evidence>
<organism evidence="1 2">
    <name type="scientific">Hypothenemus hampei</name>
    <name type="common">Coffee berry borer</name>
    <dbReference type="NCBI Taxonomy" id="57062"/>
    <lineage>
        <taxon>Eukaryota</taxon>
        <taxon>Metazoa</taxon>
        <taxon>Ecdysozoa</taxon>
        <taxon>Arthropoda</taxon>
        <taxon>Hexapoda</taxon>
        <taxon>Insecta</taxon>
        <taxon>Pterygota</taxon>
        <taxon>Neoptera</taxon>
        <taxon>Endopterygota</taxon>
        <taxon>Coleoptera</taxon>
        <taxon>Polyphaga</taxon>
        <taxon>Cucujiformia</taxon>
        <taxon>Curculionidae</taxon>
        <taxon>Scolytinae</taxon>
        <taxon>Hypothenemus</taxon>
    </lineage>
</organism>
<reference evidence="1 2" key="1">
    <citation type="submission" date="2024-05" db="EMBL/GenBank/DDBJ databases">
        <title>Genetic variation in Jamaican populations of the coffee berry borer (Hypothenemus hampei).</title>
        <authorList>
            <person name="Errbii M."/>
            <person name="Myrie A."/>
        </authorList>
    </citation>
    <scope>NUCLEOTIDE SEQUENCE [LARGE SCALE GENOMIC DNA]</scope>
    <source>
        <strain evidence="1">JA-Hopewell-2020-01-JO</strain>
        <tissue evidence="1">Whole body</tissue>
    </source>
</reference>
<name>A0ABD1EWG3_HYPHA</name>
<comment type="caution">
    <text evidence="1">The sequence shown here is derived from an EMBL/GenBank/DDBJ whole genome shotgun (WGS) entry which is preliminary data.</text>
</comment>
<proteinExistence type="predicted"/>
<sequence>MVEASIYMNYYYMTLLRNNLDQFPKSIPRNFLLQFYYDLKLNTTQTEWIPIDRDYFENIRTANRPIYGSSYRSHLIQSAVVQHETAMKNYILVHLRRIVCYLKLQVQVVCNGISFSGNGCAITRSTSIIWILQNVPQPIHRDCKEIKLNIISSTITEEEEHYNISKLWQEN</sequence>
<evidence type="ECO:0000313" key="1">
    <source>
        <dbReference type="EMBL" id="KAL1502302.1"/>
    </source>
</evidence>
<dbReference type="AlphaFoldDB" id="A0ABD1EWG3"/>
<dbReference type="Proteomes" id="UP001566132">
    <property type="component" value="Unassembled WGS sequence"/>
</dbReference>
<protein>
    <submittedName>
        <fullName evidence="1">Uncharacterized protein</fullName>
    </submittedName>
</protein>
<keyword evidence="2" id="KW-1185">Reference proteome</keyword>
<accession>A0ABD1EWG3</accession>
<dbReference type="EMBL" id="JBDJPC010000005">
    <property type="protein sequence ID" value="KAL1502302.1"/>
    <property type="molecule type" value="Genomic_DNA"/>
</dbReference>
<gene>
    <name evidence="1" type="ORF">ABEB36_007468</name>
</gene>